<accession>A0AAV4XAA1</accession>
<gene>
    <name evidence="1" type="ORF">CDAR_491131</name>
</gene>
<proteinExistence type="predicted"/>
<sequence>MSILKENFIQYAPCLEGSGLDSSIWKVLSIGEGPEMALLPVPLSQTDRCRRTTSNMSLADLALCVPVAARCLNPRLFLAP</sequence>
<organism evidence="1 2">
    <name type="scientific">Caerostris darwini</name>
    <dbReference type="NCBI Taxonomy" id="1538125"/>
    <lineage>
        <taxon>Eukaryota</taxon>
        <taxon>Metazoa</taxon>
        <taxon>Ecdysozoa</taxon>
        <taxon>Arthropoda</taxon>
        <taxon>Chelicerata</taxon>
        <taxon>Arachnida</taxon>
        <taxon>Araneae</taxon>
        <taxon>Araneomorphae</taxon>
        <taxon>Entelegynae</taxon>
        <taxon>Araneoidea</taxon>
        <taxon>Araneidae</taxon>
        <taxon>Caerostris</taxon>
    </lineage>
</organism>
<comment type="caution">
    <text evidence="1">The sequence shown here is derived from an EMBL/GenBank/DDBJ whole genome shotgun (WGS) entry which is preliminary data.</text>
</comment>
<evidence type="ECO:0000313" key="1">
    <source>
        <dbReference type="EMBL" id="GIY90900.1"/>
    </source>
</evidence>
<dbReference type="EMBL" id="BPLQ01015723">
    <property type="protein sequence ID" value="GIY90900.1"/>
    <property type="molecule type" value="Genomic_DNA"/>
</dbReference>
<protein>
    <submittedName>
        <fullName evidence="1">Uncharacterized protein</fullName>
    </submittedName>
</protein>
<dbReference type="AlphaFoldDB" id="A0AAV4XAA1"/>
<name>A0AAV4XAA1_9ARAC</name>
<reference evidence="1 2" key="1">
    <citation type="submission" date="2021-06" db="EMBL/GenBank/DDBJ databases">
        <title>Caerostris darwini draft genome.</title>
        <authorList>
            <person name="Kono N."/>
            <person name="Arakawa K."/>
        </authorList>
    </citation>
    <scope>NUCLEOTIDE SEQUENCE [LARGE SCALE GENOMIC DNA]</scope>
</reference>
<dbReference type="Proteomes" id="UP001054837">
    <property type="component" value="Unassembled WGS sequence"/>
</dbReference>
<evidence type="ECO:0000313" key="2">
    <source>
        <dbReference type="Proteomes" id="UP001054837"/>
    </source>
</evidence>
<keyword evidence="2" id="KW-1185">Reference proteome</keyword>